<evidence type="ECO:0000256" key="2">
    <source>
        <dbReference type="ARBA" id="ARBA00023239"/>
    </source>
</evidence>
<proteinExistence type="predicted"/>
<dbReference type="SUPFAM" id="SSF110857">
    <property type="entry name" value="Gamma-glutamyl cyclotransferase-like"/>
    <property type="match status" value="1"/>
</dbReference>
<dbReference type="RefSeq" id="WP_106775653.1">
    <property type="nucleotide sequence ID" value="NZ_PXYK01000053.1"/>
</dbReference>
<dbReference type="GO" id="GO:0006751">
    <property type="term" value="P:glutathione catabolic process"/>
    <property type="evidence" value="ECO:0007669"/>
    <property type="project" value="InterPro"/>
</dbReference>
<gene>
    <name evidence="3" type="ORF">C7I84_28840</name>
</gene>
<dbReference type="InterPro" id="IPR006840">
    <property type="entry name" value="ChaC"/>
</dbReference>
<protein>
    <recommendedName>
        <fullName evidence="1">glutathione-specific gamma-glutamylcyclotransferase</fullName>
        <ecNumber evidence="1">4.3.2.7</ecNumber>
    </recommendedName>
</protein>
<dbReference type="EC" id="4.3.2.7" evidence="1"/>
<dbReference type="InterPro" id="IPR036568">
    <property type="entry name" value="GGCT-like_sf"/>
</dbReference>
<dbReference type="PANTHER" id="PTHR12192:SF2">
    <property type="entry name" value="GLUTATHIONE-SPECIFIC GAMMA-GLUTAMYLCYCLOTRANSFERASE 2"/>
    <property type="match status" value="1"/>
</dbReference>
<evidence type="ECO:0000313" key="3">
    <source>
        <dbReference type="EMBL" id="PSJ50147.1"/>
    </source>
</evidence>
<organism evidence="3 4">
    <name type="scientific">Kumtagia ephedrae</name>
    <dbReference type="NCBI Taxonomy" id="2116701"/>
    <lineage>
        <taxon>Bacteria</taxon>
        <taxon>Pseudomonadati</taxon>
        <taxon>Pseudomonadota</taxon>
        <taxon>Alphaproteobacteria</taxon>
        <taxon>Hyphomicrobiales</taxon>
        <taxon>Phyllobacteriaceae</taxon>
        <taxon>Kumtagia</taxon>
    </lineage>
</organism>
<name>A0A2P7RIV8_9HYPH</name>
<keyword evidence="4" id="KW-1185">Reference proteome</keyword>
<accession>A0A2P7RIV8</accession>
<keyword evidence="3" id="KW-0808">Transferase</keyword>
<dbReference type="OrthoDB" id="9795692at2"/>
<dbReference type="EMBL" id="PXYK01000053">
    <property type="protein sequence ID" value="PSJ50147.1"/>
    <property type="molecule type" value="Genomic_DNA"/>
</dbReference>
<dbReference type="InterPro" id="IPR013024">
    <property type="entry name" value="GGCT-like"/>
</dbReference>
<reference evidence="3 4" key="1">
    <citation type="submission" date="2018-03" db="EMBL/GenBank/DDBJ databases">
        <title>The draft genome of Mesorhizobium sp. 6GN-30.</title>
        <authorList>
            <person name="Liu L."/>
            <person name="Li L."/>
            <person name="Wang T."/>
            <person name="Zhang X."/>
            <person name="Liang L."/>
        </authorList>
    </citation>
    <scope>NUCLEOTIDE SEQUENCE [LARGE SCALE GENOMIC DNA]</scope>
    <source>
        <strain evidence="3 4">6GN30</strain>
    </source>
</reference>
<dbReference type="Proteomes" id="UP000241229">
    <property type="component" value="Unassembled WGS sequence"/>
</dbReference>
<dbReference type="Gene3D" id="3.10.490.10">
    <property type="entry name" value="Gamma-glutamyl cyclotransferase-like"/>
    <property type="match status" value="1"/>
</dbReference>
<dbReference type="Pfam" id="PF04752">
    <property type="entry name" value="ChaC"/>
    <property type="match status" value="1"/>
</dbReference>
<dbReference type="GO" id="GO:0005737">
    <property type="term" value="C:cytoplasm"/>
    <property type="evidence" value="ECO:0007669"/>
    <property type="project" value="TreeGrafter"/>
</dbReference>
<dbReference type="CDD" id="cd06661">
    <property type="entry name" value="GGCT_like"/>
    <property type="match status" value="1"/>
</dbReference>
<dbReference type="GO" id="GO:0016740">
    <property type="term" value="F:transferase activity"/>
    <property type="evidence" value="ECO:0007669"/>
    <property type="project" value="UniProtKB-KW"/>
</dbReference>
<evidence type="ECO:0000313" key="4">
    <source>
        <dbReference type="Proteomes" id="UP000241229"/>
    </source>
</evidence>
<dbReference type="PANTHER" id="PTHR12192">
    <property type="entry name" value="CATION TRANSPORT PROTEIN CHAC-RELATED"/>
    <property type="match status" value="1"/>
</dbReference>
<evidence type="ECO:0000256" key="1">
    <source>
        <dbReference type="ARBA" id="ARBA00012344"/>
    </source>
</evidence>
<sequence>MGDFWVFGYGSLMWRPGFAHTETERARLHGYRRSLCVRSWVHRGTRERPGLVLGLDRGGSCVGLAFRVPLELRDEVMAYLRERELVTSVYLERILPVRLADGRIVQAVCYIVDRAHVQYAGSLEEEAAADIVRGAVGQSGRNEDYVLSAVEHLAALDIRDHWMEAVARRLEAADSEETALQRGSGTSSRR</sequence>
<keyword evidence="2" id="KW-0456">Lyase</keyword>
<comment type="caution">
    <text evidence="3">The sequence shown here is derived from an EMBL/GenBank/DDBJ whole genome shotgun (WGS) entry which is preliminary data.</text>
</comment>
<dbReference type="GO" id="GO:0061928">
    <property type="term" value="F:glutathione specific gamma-glutamylcyclotransferase activity"/>
    <property type="evidence" value="ECO:0007669"/>
    <property type="project" value="UniProtKB-EC"/>
</dbReference>
<dbReference type="AlphaFoldDB" id="A0A2P7RIV8"/>